<evidence type="ECO:0000256" key="6">
    <source>
        <dbReference type="ARBA" id="ARBA00022989"/>
    </source>
</evidence>
<reference evidence="12" key="1">
    <citation type="submission" date="2025-08" db="UniProtKB">
        <authorList>
            <consortium name="RefSeq"/>
        </authorList>
    </citation>
    <scope>IDENTIFICATION</scope>
    <source>
        <tissue evidence="12">Thorax and Abdomen</tissue>
    </source>
</reference>
<dbReference type="GO" id="GO:0007165">
    <property type="term" value="P:signal transduction"/>
    <property type="evidence" value="ECO:0007669"/>
    <property type="project" value="UniProtKB-KW"/>
</dbReference>
<evidence type="ECO:0000256" key="2">
    <source>
        <dbReference type="ARBA" id="ARBA00022475"/>
    </source>
</evidence>
<protein>
    <recommendedName>
        <fullName evidence="10">Odorant receptor</fullName>
    </recommendedName>
</protein>
<dbReference type="KEGG" id="nlo:107222783"/>
<dbReference type="AlphaFoldDB" id="A0A6J0BTN9"/>
<keyword evidence="11" id="KW-1185">Reference proteome</keyword>
<comment type="similarity">
    <text evidence="10">Belongs to the insect chemoreceptor superfamily. Heteromeric odorant receptor channel (TC 1.A.69) family.</text>
</comment>
<dbReference type="PANTHER" id="PTHR21137">
    <property type="entry name" value="ODORANT RECEPTOR"/>
    <property type="match status" value="1"/>
</dbReference>
<dbReference type="GO" id="GO:0005886">
    <property type="term" value="C:plasma membrane"/>
    <property type="evidence" value="ECO:0007669"/>
    <property type="project" value="TreeGrafter"/>
</dbReference>
<evidence type="ECO:0000256" key="1">
    <source>
        <dbReference type="ARBA" id="ARBA00004651"/>
    </source>
</evidence>
<keyword evidence="4 10" id="KW-0812">Transmembrane</keyword>
<dbReference type="InParanoid" id="A0A6J0BTN9"/>
<keyword evidence="5 10" id="KW-0552">Olfaction</keyword>
<gene>
    <name evidence="12" type="primary">LOC107222783</name>
</gene>
<evidence type="ECO:0000256" key="10">
    <source>
        <dbReference type="RuleBase" id="RU351113"/>
    </source>
</evidence>
<accession>A0A6J0BTN9</accession>
<keyword evidence="9 10" id="KW-0807">Transducer</keyword>
<dbReference type="OrthoDB" id="6617147at2759"/>
<dbReference type="GO" id="GO:0005549">
    <property type="term" value="F:odorant binding"/>
    <property type="evidence" value="ECO:0007669"/>
    <property type="project" value="InterPro"/>
</dbReference>
<dbReference type="RefSeq" id="XP_015517774.2">
    <property type="nucleotide sequence ID" value="XM_015662288.2"/>
</dbReference>
<evidence type="ECO:0000256" key="8">
    <source>
        <dbReference type="ARBA" id="ARBA00023170"/>
    </source>
</evidence>
<proteinExistence type="inferred from homology"/>
<dbReference type="GO" id="GO:0004984">
    <property type="term" value="F:olfactory receptor activity"/>
    <property type="evidence" value="ECO:0007669"/>
    <property type="project" value="InterPro"/>
</dbReference>
<evidence type="ECO:0000256" key="7">
    <source>
        <dbReference type="ARBA" id="ARBA00023136"/>
    </source>
</evidence>
<feature type="transmembrane region" description="Helical" evidence="10">
    <location>
        <begin position="136"/>
        <end position="154"/>
    </location>
</feature>
<dbReference type="GeneID" id="107222783"/>
<keyword evidence="8 10" id="KW-0675">Receptor</keyword>
<organism evidence="12">
    <name type="scientific">Neodiprion lecontei</name>
    <name type="common">Redheaded pine sawfly</name>
    <dbReference type="NCBI Taxonomy" id="441921"/>
    <lineage>
        <taxon>Eukaryota</taxon>
        <taxon>Metazoa</taxon>
        <taxon>Ecdysozoa</taxon>
        <taxon>Arthropoda</taxon>
        <taxon>Hexapoda</taxon>
        <taxon>Insecta</taxon>
        <taxon>Pterygota</taxon>
        <taxon>Neoptera</taxon>
        <taxon>Endopterygota</taxon>
        <taxon>Hymenoptera</taxon>
        <taxon>Tenthredinoidea</taxon>
        <taxon>Diprionidae</taxon>
        <taxon>Diprioninae</taxon>
        <taxon>Neodiprion</taxon>
    </lineage>
</organism>
<dbReference type="PANTHER" id="PTHR21137:SF35">
    <property type="entry name" value="ODORANT RECEPTOR 19A-RELATED"/>
    <property type="match status" value="1"/>
</dbReference>
<comment type="caution">
    <text evidence="10">Lacks conserved residue(s) required for the propagation of feature annotation.</text>
</comment>
<evidence type="ECO:0000256" key="3">
    <source>
        <dbReference type="ARBA" id="ARBA00022606"/>
    </source>
</evidence>
<evidence type="ECO:0000256" key="4">
    <source>
        <dbReference type="ARBA" id="ARBA00022692"/>
    </source>
</evidence>
<dbReference type="InterPro" id="IPR004117">
    <property type="entry name" value="7tm6_olfct_rcpt"/>
</dbReference>
<keyword evidence="6 10" id="KW-1133">Transmembrane helix</keyword>
<keyword evidence="3 10" id="KW-0716">Sensory transduction</keyword>
<evidence type="ECO:0000256" key="5">
    <source>
        <dbReference type="ARBA" id="ARBA00022725"/>
    </source>
</evidence>
<evidence type="ECO:0000313" key="12">
    <source>
        <dbReference type="RefSeq" id="XP_015517774.2"/>
    </source>
</evidence>
<keyword evidence="2" id="KW-1003">Cell membrane</keyword>
<dbReference type="Proteomes" id="UP000829291">
    <property type="component" value="Chromosome 3"/>
</dbReference>
<name>A0A6J0BTN9_NEOLC</name>
<evidence type="ECO:0000313" key="11">
    <source>
        <dbReference type="Proteomes" id="UP000829291"/>
    </source>
</evidence>
<evidence type="ECO:0000256" key="9">
    <source>
        <dbReference type="ARBA" id="ARBA00023224"/>
    </source>
</evidence>
<dbReference type="Pfam" id="PF02949">
    <property type="entry name" value="7tm_6"/>
    <property type="match status" value="1"/>
</dbReference>
<sequence>MNLFVVESVLPSPQAEEIVKISDLLGWTERMLTPFGMWPKDKHDLRFAVSFVYMAVHVGMECADFTRHMGDLQNLLDNLSETTIYMILFAKVIVFHKNRILAQMIDAMNEDRTDFKNNRSIDEQRLYAAYNAMAKTFFKILVPLVFSTAILYYLRPLAGLIFSKVHDGKTPYVLPYRTRYSFEITEVYTYVLAYLYQGGTLPLVTVGLIGSDGLFITLMLHICGELSILSSKIAALKEDKANFQHSGIRSIVKRHTRLMWMAEKMDKAFTIVLLGQLFGSSLLICLNGFNVIVNSERVQRTSLITFAFYEASMLTFLYAYCFIGECLIQESKRFREACYECAWYDIPPHQARDLILCMARAQQPLYLTAGKIYVFSLENFTQIIKTTIAYLSVLRTLT</sequence>
<feature type="transmembrane region" description="Helical" evidence="10">
    <location>
        <begin position="268"/>
        <end position="289"/>
    </location>
</feature>
<keyword evidence="7 10" id="KW-0472">Membrane</keyword>
<feature type="transmembrane region" description="Helical" evidence="10">
    <location>
        <begin position="301"/>
        <end position="323"/>
    </location>
</feature>
<comment type="subcellular location">
    <subcellularLocation>
        <location evidence="1 10">Cell membrane</location>
        <topology evidence="1 10">Multi-pass membrane protein</topology>
    </subcellularLocation>
</comment>